<gene>
    <name evidence="3" type="ORF">OM33_08235</name>
</gene>
<evidence type="ECO:0000313" key="4">
    <source>
        <dbReference type="Proteomes" id="UP000030341"/>
    </source>
</evidence>
<dbReference type="eggNOG" id="COG2931">
    <property type="taxonomic scope" value="Bacteria"/>
</dbReference>
<name>A0A0A7EGH1_9GAMM</name>
<feature type="region of interest" description="Disordered" evidence="1">
    <location>
        <begin position="25"/>
        <end position="45"/>
    </location>
</feature>
<keyword evidence="4" id="KW-1185">Reference proteome</keyword>
<protein>
    <submittedName>
        <fullName evidence="3">Cadherin</fullName>
    </submittedName>
</protein>
<dbReference type="OrthoDB" id="5498726at2"/>
<keyword evidence="2" id="KW-0732">Signal</keyword>
<dbReference type="RefSeq" id="WP_038640758.1">
    <property type="nucleotide sequence ID" value="NZ_CP009888.1"/>
</dbReference>
<dbReference type="InterPro" id="IPR032331">
    <property type="entry name" value="DUF4856"/>
</dbReference>
<sequence>MINLRKSALASAVLAAAIGLTGCGGSDSKDSGETPVTPPTNQAPTDIQVSTSMITEDTLGVVVGALTATDDATSGHTFTVSDERFEIVDGELKVKNHLAINFEQETEVTVSVTVTDADGLTFTKDLTLNVADVDAVAGVNTYEFNSKLGEGSSVSYTGQTARHALSAEIKHYMGLMSVEYIETNGIMAADVRAKLDALWGDYAAVADSSISHLGSDLSAYKQKSFSEISSTGKELSGKIAGNDASKMYQDWLVAGTFKGWNDFGTRAATPEGLVEHYFDLFIAQIEKVNAGEALVDANGVAIAHAYITPEGLDLVQLVQKHTLGALMFSQGADDYLGEGLETDNKVAQKESAKYTALEHQFDEGFGYFGAARNYLEYSDEEIAKKGGREDYQGKNDTNLDGVIDLASEFVWGNSSNAAKRDLGATVTTDLTAQAMLHFIAGRKMITDNHGSDLSEFSADDQAKFREHVFQAVNAWEKAIAATVVHYINDVIADIENIEDGEYTSAEFANYAKHWGEMKGFALNFQFNPYSPFANHESNPKKDTVGEAKFVEMHDLFGDMPVLADADAFAQYKAQLIAARDILDDAFDFEDANSENW</sequence>
<feature type="signal peptide" evidence="2">
    <location>
        <begin position="1"/>
        <end position="22"/>
    </location>
</feature>
<proteinExistence type="predicted"/>
<reference evidence="3 4" key="1">
    <citation type="submission" date="2014-11" db="EMBL/GenBank/DDBJ databases">
        <title>Complete Genome Sequence of Pseudoalteromonas sp. Strain OCN003 Isolated from Kaneohe Bay, Oahu, Hawaii.</title>
        <authorList>
            <person name="Beurmann S."/>
            <person name="Videau P."/>
            <person name="Ushijima B."/>
            <person name="Smith A.M."/>
            <person name="Aeby G.S."/>
            <person name="Callahan S.M."/>
            <person name="Belcaid M."/>
        </authorList>
    </citation>
    <scope>NUCLEOTIDE SEQUENCE [LARGE SCALE GENOMIC DNA]</scope>
    <source>
        <strain evidence="3 4">OCN003</strain>
    </source>
</reference>
<dbReference type="HOGENOM" id="CLU_478787_0_0_6"/>
<dbReference type="Pfam" id="PF16148">
    <property type="entry name" value="DUF4856"/>
    <property type="match status" value="1"/>
</dbReference>
<evidence type="ECO:0000256" key="1">
    <source>
        <dbReference type="SAM" id="MobiDB-lite"/>
    </source>
</evidence>
<dbReference type="Proteomes" id="UP000030341">
    <property type="component" value="Chromosome 1"/>
</dbReference>
<dbReference type="KEGG" id="pseo:OM33_08235"/>
<organism evidence="3 4">
    <name type="scientific">Pseudoalteromonas piratica</name>
    <dbReference type="NCBI Taxonomy" id="1348114"/>
    <lineage>
        <taxon>Bacteria</taxon>
        <taxon>Pseudomonadati</taxon>
        <taxon>Pseudomonadota</taxon>
        <taxon>Gammaproteobacteria</taxon>
        <taxon>Alteromonadales</taxon>
        <taxon>Pseudoalteromonadaceae</taxon>
        <taxon>Pseudoalteromonas</taxon>
    </lineage>
</organism>
<feature type="chain" id="PRO_5002026952" evidence="2">
    <location>
        <begin position="23"/>
        <end position="596"/>
    </location>
</feature>
<dbReference type="STRING" id="1348114.OM33_08235"/>
<dbReference type="AlphaFoldDB" id="A0A0A7EGH1"/>
<dbReference type="PROSITE" id="PS51257">
    <property type="entry name" value="PROKAR_LIPOPROTEIN"/>
    <property type="match status" value="1"/>
</dbReference>
<dbReference type="EMBL" id="CP009888">
    <property type="protein sequence ID" value="AIY65146.1"/>
    <property type="molecule type" value="Genomic_DNA"/>
</dbReference>
<accession>A0A0A7EGH1</accession>
<evidence type="ECO:0000313" key="3">
    <source>
        <dbReference type="EMBL" id="AIY65146.1"/>
    </source>
</evidence>
<evidence type="ECO:0000256" key="2">
    <source>
        <dbReference type="SAM" id="SignalP"/>
    </source>
</evidence>